<dbReference type="AlphaFoldDB" id="A0A1I2B7Q7"/>
<evidence type="ECO:0000313" key="4">
    <source>
        <dbReference type="EMBL" id="SFE52106.1"/>
    </source>
</evidence>
<evidence type="ECO:0000256" key="1">
    <source>
        <dbReference type="SAM" id="MobiDB-lite"/>
    </source>
</evidence>
<dbReference type="OrthoDB" id="9810918at2"/>
<accession>A0A1I2B7Q7</accession>
<protein>
    <recommendedName>
        <fullName evidence="3">TPM domain-containing protein</fullName>
    </recommendedName>
</protein>
<keyword evidence="2" id="KW-1133">Transmembrane helix</keyword>
<proteinExistence type="predicted"/>
<keyword evidence="2" id="KW-0472">Membrane</keyword>
<dbReference type="InterPro" id="IPR007621">
    <property type="entry name" value="TPM_dom"/>
</dbReference>
<dbReference type="STRING" id="1003.SAMN04488541_1002165"/>
<dbReference type="RefSeq" id="WP_091539055.1">
    <property type="nucleotide sequence ID" value="NZ_FONY01000002.1"/>
</dbReference>
<feature type="compositionally biased region" description="Gly residues" evidence="1">
    <location>
        <begin position="273"/>
        <end position="287"/>
    </location>
</feature>
<sequence length="287" mass="32042">MKYALIFLCCFGISYQTFSQNSLVRPKPEPAVFVNDYAEVLSRAEIQKLEEKLRQFDKTTSNQLAIVILPSLEGNIIDVLANQWFKAWGIGQKNKDNGLLILIAIQDRKMHIEVGYGLNKVVTSSEAQKVIENQLKPNFRNNQFFKGLDEATTYLMGLAIQKFPPQANNSPALPDSNNVISSSIDGLIPYVAIATIIIIIMVLKYGHPKYKQPHVSQNNSFSYRKNNTSNRNPYYHNTNYHNNNASTSYYYYTNNDTSSNDSDSSSSDSDSSYGGGDSGGDGASGDW</sequence>
<reference evidence="4 5" key="1">
    <citation type="submission" date="2016-10" db="EMBL/GenBank/DDBJ databases">
        <authorList>
            <person name="de Groot N.N."/>
        </authorList>
    </citation>
    <scope>NUCLEOTIDE SEQUENCE [LARGE SCALE GENOMIC DNA]</scope>
    <source>
        <strain>GEY</strain>
        <strain evidence="5">DSM 9560</strain>
    </source>
</reference>
<gene>
    <name evidence="4" type="ORF">SAMN04488541_1002165</name>
</gene>
<dbReference type="Gene3D" id="3.10.310.50">
    <property type="match status" value="1"/>
</dbReference>
<feature type="transmembrane region" description="Helical" evidence="2">
    <location>
        <begin position="187"/>
        <end position="206"/>
    </location>
</feature>
<evidence type="ECO:0000313" key="5">
    <source>
        <dbReference type="Proteomes" id="UP000199513"/>
    </source>
</evidence>
<name>A0A1I2B7Q7_9BACT</name>
<feature type="compositionally biased region" description="Low complexity" evidence="1">
    <location>
        <begin position="234"/>
        <end position="272"/>
    </location>
</feature>
<feature type="compositionally biased region" description="Polar residues" evidence="1">
    <location>
        <begin position="214"/>
        <end position="232"/>
    </location>
</feature>
<dbReference type="EMBL" id="FONY01000002">
    <property type="protein sequence ID" value="SFE52106.1"/>
    <property type="molecule type" value="Genomic_DNA"/>
</dbReference>
<dbReference type="Pfam" id="PF04536">
    <property type="entry name" value="TPM_phosphatase"/>
    <property type="match status" value="1"/>
</dbReference>
<dbReference type="PANTHER" id="PTHR30373">
    <property type="entry name" value="UPF0603 PROTEIN YGCG"/>
    <property type="match status" value="1"/>
</dbReference>
<keyword evidence="5" id="KW-1185">Reference proteome</keyword>
<dbReference type="Proteomes" id="UP000199513">
    <property type="component" value="Unassembled WGS sequence"/>
</dbReference>
<feature type="region of interest" description="Disordered" evidence="1">
    <location>
        <begin position="214"/>
        <end position="287"/>
    </location>
</feature>
<organism evidence="4 5">
    <name type="scientific">Thermoflexibacter ruber</name>
    <dbReference type="NCBI Taxonomy" id="1003"/>
    <lineage>
        <taxon>Bacteria</taxon>
        <taxon>Pseudomonadati</taxon>
        <taxon>Bacteroidota</taxon>
        <taxon>Cytophagia</taxon>
        <taxon>Cytophagales</taxon>
        <taxon>Thermoflexibacteraceae</taxon>
        <taxon>Thermoflexibacter</taxon>
    </lineage>
</organism>
<feature type="domain" description="TPM" evidence="3">
    <location>
        <begin position="34"/>
        <end position="155"/>
    </location>
</feature>
<evidence type="ECO:0000256" key="2">
    <source>
        <dbReference type="SAM" id="Phobius"/>
    </source>
</evidence>
<evidence type="ECO:0000259" key="3">
    <source>
        <dbReference type="Pfam" id="PF04536"/>
    </source>
</evidence>
<dbReference type="PANTHER" id="PTHR30373:SF2">
    <property type="entry name" value="UPF0603 PROTEIN YGCG"/>
    <property type="match status" value="1"/>
</dbReference>
<keyword evidence="2" id="KW-0812">Transmembrane</keyword>